<feature type="non-terminal residue" evidence="1">
    <location>
        <position position="1"/>
    </location>
</feature>
<evidence type="ECO:0000313" key="1">
    <source>
        <dbReference type="EMBL" id="KAH7919135.1"/>
    </source>
</evidence>
<evidence type="ECO:0000313" key="2">
    <source>
        <dbReference type="Proteomes" id="UP000790709"/>
    </source>
</evidence>
<gene>
    <name evidence="1" type="ORF">BV22DRAFT_1134054</name>
</gene>
<dbReference type="Proteomes" id="UP000790709">
    <property type="component" value="Unassembled WGS sequence"/>
</dbReference>
<reference evidence="1" key="1">
    <citation type="journal article" date="2021" name="New Phytol.">
        <title>Evolutionary innovations through gain and loss of genes in the ectomycorrhizal Boletales.</title>
        <authorList>
            <person name="Wu G."/>
            <person name="Miyauchi S."/>
            <person name="Morin E."/>
            <person name="Kuo A."/>
            <person name="Drula E."/>
            <person name="Varga T."/>
            <person name="Kohler A."/>
            <person name="Feng B."/>
            <person name="Cao Y."/>
            <person name="Lipzen A."/>
            <person name="Daum C."/>
            <person name="Hundley H."/>
            <person name="Pangilinan J."/>
            <person name="Johnson J."/>
            <person name="Barry K."/>
            <person name="LaButti K."/>
            <person name="Ng V."/>
            <person name="Ahrendt S."/>
            <person name="Min B."/>
            <person name="Choi I.G."/>
            <person name="Park H."/>
            <person name="Plett J.M."/>
            <person name="Magnuson J."/>
            <person name="Spatafora J.W."/>
            <person name="Nagy L.G."/>
            <person name="Henrissat B."/>
            <person name="Grigoriev I.V."/>
            <person name="Yang Z.L."/>
            <person name="Xu J."/>
            <person name="Martin F.M."/>
        </authorList>
    </citation>
    <scope>NUCLEOTIDE SEQUENCE</scope>
    <source>
        <strain evidence="1">KUC20120723A-06</strain>
    </source>
</reference>
<dbReference type="EMBL" id="MU266691">
    <property type="protein sequence ID" value="KAH7919135.1"/>
    <property type="molecule type" value="Genomic_DNA"/>
</dbReference>
<name>A0ACB8B0E2_9AGAM</name>
<sequence>APSTPAASTPSAPLASAPSTPAAPLASAPSTSPVNAPSTLSANTPSTPPASRRSHRAAVPSKWREQANAIGGGKENSLAEGSTARKRRPASGEGATGTKR</sequence>
<keyword evidence="2" id="KW-1185">Reference proteome</keyword>
<comment type="caution">
    <text evidence="1">The sequence shown here is derived from an EMBL/GenBank/DDBJ whole genome shotgun (WGS) entry which is preliminary data.</text>
</comment>
<organism evidence="1 2">
    <name type="scientific">Leucogyrophana mollusca</name>
    <dbReference type="NCBI Taxonomy" id="85980"/>
    <lineage>
        <taxon>Eukaryota</taxon>
        <taxon>Fungi</taxon>
        <taxon>Dikarya</taxon>
        <taxon>Basidiomycota</taxon>
        <taxon>Agaricomycotina</taxon>
        <taxon>Agaricomycetes</taxon>
        <taxon>Agaricomycetidae</taxon>
        <taxon>Boletales</taxon>
        <taxon>Boletales incertae sedis</taxon>
        <taxon>Leucogyrophana</taxon>
    </lineage>
</organism>
<accession>A0ACB8B0E2</accession>
<protein>
    <submittedName>
        <fullName evidence="1">Uncharacterized protein</fullName>
    </submittedName>
</protein>
<proteinExistence type="predicted"/>